<dbReference type="Proteomes" id="UP000044602">
    <property type="component" value="Unassembled WGS sequence"/>
</dbReference>
<dbReference type="EMBL" id="CVQH01025409">
    <property type="protein sequence ID" value="CRK38302.1"/>
    <property type="molecule type" value="Genomic_DNA"/>
</dbReference>
<sequence>AQVESNNELKNVFGNLRRTKTQNYVAPDELKGNILRGKAALNATGGPKPSERKDEFKDAILKKKEDFKKAQDEGKGV</sequence>
<dbReference type="Pfam" id="PF13254">
    <property type="entry name" value="DUF4045"/>
    <property type="match status" value="1"/>
</dbReference>
<dbReference type="AlphaFoldDB" id="A0A0G4MVT1"/>
<organism evidence="2 3">
    <name type="scientific">Verticillium longisporum</name>
    <name type="common">Verticillium dahliae var. longisporum</name>
    <dbReference type="NCBI Taxonomy" id="100787"/>
    <lineage>
        <taxon>Eukaryota</taxon>
        <taxon>Fungi</taxon>
        <taxon>Dikarya</taxon>
        <taxon>Ascomycota</taxon>
        <taxon>Pezizomycotina</taxon>
        <taxon>Sordariomycetes</taxon>
        <taxon>Hypocreomycetidae</taxon>
        <taxon>Glomerellales</taxon>
        <taxon>Plectosphaerellaceae</taxon>
        <taxon>Verticillium</taxon>
    </lineage>
</organism>
<feature type="domain" description="DUF4045" evidence="1">
    <location>
        <begin position="5"/>
        <end position="67"/>
    </location>
</feature>
<dbReference type="STRING" id="100787.A0A0G4MVT1"/>
<feature type="non-terminal residue" evidence="2">
    <location>
        <position position="1"/>
    </location>
</feature>
<evidence type="ECO:0000259" key="1">
    <source>
        <dbReference type="Pfam" id="PF13254"/>
    </source>
</evidence>
<feature type="non-terminal residue" evidence="2">
    <location>
        <position position="77"/>
    </location>
</feature>
<evidence type="ECO:0000313" key="2">
    <source>
        <dbReference type="EMBL" id="CRK38302.1"/>
    </source>
</evidence>
<gene>
    <name evidence="2" type="ORF">BN1708_020497</name>
</gene>
<dbReference type="InterPro" id="IPR025118">
    <property type="entry name" value="DUF4045"/>
</dbReference>
<reference evidence="2 3" key="1">
    <citation type="submission" date="2015-05" db="EMBL/GenBank/DDBJ databases">
        <authorList>
            <person name="Wang D.B."/>
            <person name="Wang M."/>
        </authorList>
    </citation>
    <scope>NUCLEOTIDE SEQUENCE [LARGE SCALE GENOMIC DNA]</scope>
    <source>
        <strain evidence="2">VL1</strain>
    </source>
</reference>
<name>A0A0G4MVT1_VERLO</name>
<evidence type="ECO:0000313" key="3">
    <source>
        <dbReference type="Proteomes" id="UP000044602"/>
    </source>
</evidence>
<protein>
    <recommendedName>
        <fullName evidence="1">DUF4045 domain-containing protein</fullName>
    </recommendedName>
</protein>
<accession>A0A0G4MVT1</accession>
<proteinExistence type="predicted"/>
<keyword evidence="3" id="KW-1185">Reference proteome</keyword>